<keyword evidence="4" id="KW-1185">Reference proteome</keyword>
<dbReference type="Gene3D" id="3.40.1350.10">
    <property type="match status" value="1"/>
</dbReference>
<dbReference type="SUPFAM" id="SSF52980">
    <property type="entry name" value="Restriction endonuclease-like"/>
    <property type="match status" value="1"/>
</dbReference>
<dbReference type="RefSeq" id="WP_126044222.1">
    <property type="nucleotide sequence ID" value="NZ_RXFM01000004.1"/>
</dbReference>
<gene>
    <name evidence="3" type="ORF">EIC27_00570</name>
</gene>
<dbReference type="InterPro" id="IPR003509">
    <property type="entry name" value="UPF0102_YraN-like"/>
</dbReference>
<organism evidence="3 4">
    <name type="scientific">Candidatus Aquarickettsia rohweri</name>
    <dbReference type="NCBI Taxonomy" id="2602574"/>
    <lineage>
        <taxon>Bacteria</taxon>
        <taxon>Pseudomonadati</taxon>
        <taxon>Pseudomonadota</taxon>
        <taxon>Alphaproteobacteria</taxon>
        <taxon>Rickettsiales</taxon>
        <taxon>Candidatus Midichloriaceae</taxon>
        <taxon>Candidatus Aquarickettsia</taxon>
    </lineage>
</organism>
<comment type="similarity">
    <text evidence="1 2">Belongs to the UPF0102 family.</text>
</comment>
<dbReference type="GO" id="GO:0003676">
    <property type="term" value="F:nucleic acid binding"/>
    <property type="evidence" value="ECO:0007669"/>
    <property type="project" value="InterPro"/>
</dbReference>
<protein>
    <recommendedName>
        <fullName evidence="2">UPF0102 protein EIC27_00570</fullName>
    </recommendedName>
</protein>
<dbReference type="HAMAP" id="MF_00048">
    <property type="entry name" value="UPF0102"/>
    <property type="match status" value="1"/>
</dbReference>
<dbReference type="InterPro" id="IPR011335">
    <property type="entry name" value="Restrct_endonuc-II-like"/>
</dbReference>
<dbReference type="AlphaFoldDB" id="A0A429XUW2"/>
<dbReference type="OrthoDB" id="9812968at2"/>
<proteinExistence type="inferred from homology"/>
<comment type="caution">
    <text evidence="3">The sequence shown here is derived from an EMBL/GenBank/DDBJ whole genome shotgun (WGS) entry which is preliminary data.</text>
</comment>
<dbReference type="PANTHER" id="PTHR34039">
    <property type="entry name" value="UPF0102 PROTEIN YRAN"/>
    <property type="match status" value="1"/>
</dbReference>
<accession>A0A429XUW2</accession>
<dbReference type="InterPro" id="IPR011856">
    <property type="entry name" value="tRNA_endonuc-like_dom_sf"/>
</dbReference>
<evidence type="ECO:0000313" key="3">
    <source>
        <dbReference type="EMBL" id="RST71958.1"/>
    </source>
</evidence>
<dbReference type="Pfam" id="PF02021">
    <property type="entry name" value="UPF0102"/>
    <property type="match status" value="1"/>
</dbReference>
<evidence type="ECO:0000313" key="4">
    <source>
        <dbReference type="Proteomes" id="UP000279470"/>
    </source>
</evidence>
<name>A0A429XUW2_9RICK</name>
<dbReference type="PANTHER" id="PTHR34039:SF1">
    <property type="entry name" value="UPF0102 PROTEIN YRAN"/>
    <property type="match status" value="1"/>
</dbReference>
<evidence type="ECO:0000256" key="1">
    <source>
        <dbReference type="ARBA" id="ARBA00006738"/>
    </source>
</evidence>
<sequence>MGRNLSNHKRGIDAENIAITYLSNIGYTIFKHRYKTKYGEIDLIAYKKNLLIFVEVKNRKKLPNYDIILNKQKTRSCETAMYFLAQHNQFHNFNMRFDCFLLDRYGNFKYVENAWDVSESKLMGVL</sequence>
<dbReference type="Proteomes" id="UP000279470">
    <property type="component" value="Unassembled WGS sequence"/>
</dbReference>
<reference evidence="4" key="1">
    <citation type="submission" date="2018-11" db="EMBL/GenBank/DDBJ databases">
        <title>Phylogenetic, genomic, and biogeographic characterization of a novel and ubiquitous marine invertebrate-associated Rickettsiales parasite, Candidatus Marinoinvertebrata rohwerii, gen. nov., sp. nov.</title>
        <authorList>
            <person name="Klinges J.G."/>
            <person name="Rosales S.M."/>
            <person name="Mcminds R."/>
            <person name="Shaver E.C."/>
            <person name="Shantz A."/>
            <person name="Peters E.C."/>
            <person name="Burkepile D.E."/>
            <person name="Silliman B.R."/>
            <person name="Vega Thurber R.L."/>
        </authorList>
    </citation>
    <scope>NUCLEOTIDE SEQUENCE [LARGE SCALE GENOMIC DNA]</scope>
    <source>
        <strain evidence="4">a_cerv_44</strain>
    </source>
</reference>
<dbReference type="EMBL" id="RXFM01000004">
    <property type="protein sequence ID" value="RST71958.1"/>
    <property type="molecule type" value="Genomic_DNA"/>
</dbReference>
<evidence type="ECO:0000256" key="2">
    <source>
        <dbReference type="HAMAP-Rule" id="MF_00048"/>
    </source>
</evidence>